<name>A0A2V4DQ19_9GAMM</name>
<proteinExistence type="predicted"/>
<organism evidence="1 2">
    <name type="scientific">Gilliamella apis</name>
    <dbReference type="NCBI Taxonomy" id="1970738"/>
    <lineage>
        <taxon>Bacteria</taxon>
        <taxon>Pseudomonadati</taxon>
        <taxon>Pseudomonadota</taxon>
        <taxon>Gammaproteobacteria</taxon>
        <taxon>Orbales</taxon>
        <taxon>Orbaceae</taxon>
        <taxon>Gilliamella</taxon>
    </lineage>
</organism>
<dbReference type="Proteomes" id="UP000247673">
    <property type="component" value="Unassembled WGS sequence"/>
</dbReference>
<sequence>MSNINIIILTVFLVKIYPFGQPHPIILVKLICITNSSIIDEPIYKSPVYLSIDNINIRHFIINQLSLIFLHFHSKIKILIKIHIDKVVLLDFIILIKTPLKFIINKSVKIKSYYTFSKTLRTDY</sequence>
<evidence type="ECO:0000313" key="1">
    <source>
        <dbReference type="EMBL" id="PXY92028.1"/>
    </source>
</evidence>
<dbReference type="AlphaFoldDB" id="A0A2V4DQ19"/>
<comment type="caution">
    <text evidence="1">The sequence shown here is derived from an EMBL/GenBank/DDBJ whole genome shotgun (WGS) entry which is preliminary data.</text>
</comment>
<evidence type="ECO:0000313" key="2">
    <source>
        <dbReference type="Proteomes" id="UP000247673"/>
    </source>
</evidence>
<dbReference type="EMBL" id="QGLO01000004">
    <property type="protein sequence ID" value="PXY92028.1"/>
    <property type="molecule type" value="Genomic_DNA"/>
</dbReference>
<gene>
    <name evidence="1" type="ORF">DKK78_06905</name>
</gene>
<protein>
    <submittedName>
        <fullName evidence="1">Uncharacterized protein</fullName>
    </submittedName>
</protein>
<reference evidence="1 2" key="1">
    <citation type="submission" date="2018-05" db="EMBL/GenBank/DDBJ databases">
        <title>Reference genomes for bee gut microbiota database.</title>
        <authorList>
            <person name="Ellegaard K.M."/>
        </authorList>
    </citation>
    <scope>NUCLEOTIDE SEQUENCE [LARGE SCALE GENOMIC DNA]</scope>
    <source>
        <strain evidence="1 2">ESL0172</strain>
    </source>
</reference>
<accession>A0A2V4DQ19</accession>
<keyword evidence="2" id="KW-1185">Reference proteome</keyword>